<protein>
    <submittedName>
        <fullName evidence="2">Putative mitochondrial protein</fullName>
    </submittedName>
</protein>
<evidence type="ECO:0000313" key="3">
    <source>
        <dbReference type="Proteomes" id="UP000236161"/>
    </source>
</evidence>
<dbReference type="InterPro" id="IPR041577">
    <property type="entry name" value="RT_RNaseH_2"/>
</dbReference>
<organism evidence="2 3">
    <name type="scientific">Apostasia shenzhenica</name>
    <dbReference type="NCBI Taxonomy" id="1088818"/>
    <lineage>
        <taxon>Eukaryota</taxon>
        <taxon>Viridiplantae</taxon>
        <taxon>Streptophyta</taxon>
        <taxon>Embryophyta</taxon>
        <taxon>Tracheophyta</taxon>
        <taxon>Spermatophyta</taxon>
        <taxon>Magnoliopsida</taxon>
        <taxon>Liliopsida</taxon>
        <taxon>Asparagales</taxon>
        <taxon>Orchidaceae</taxon>
        <taxon>Apostasioideae</taxon>
        <taxon>Apostasia</taxon>
    </lineage>
</organism>
<dbReference type="AlphaFoldDB" id="A0A2I0AST1"/>
<dbReference type="Pfam" id="PF17919">
    <property type="entry name" value="RT_RNaseH_2"/>
    <property type="match status" value="1"/>
</dbReference>
<accession>A0A2I0AST1</accession>
<dbReference type="PROSITE" id="PS50878">
    <property type="entry name" value="RT_POL"/>
    <property type="match status" value="1"/>
</dbReference>
<dbReference type="CDD" id="cd01647">
    <property type="entry name" value="RT_LTR"/>
    <property type="match status" value="1"/>
</dbReference>
<dbReference type="InterPro" id="IPR000477">
    <property type="entry name" value="RT_dom"/>
</dbReference>
<dbReference type="OrthoDB" id="1305387at2759"/>
<dbReference type="InterPro" id="IPR043502">
    <property type="entry name" value="DNA/RNA_pol_sf"/>
</dbReference>
<evidence type="ECO:0000259" key="1">
    <source>
        <dbReference type="PROSITE" id="PS50878"/>
    </source>
</evidence>
<proteinExistence type="predicted"/>
<keyword evidence="3" id="KW-1185">Reference proteome</keyword>
<reference evidence="2 3" key="1">
    <citation type="journal article" date="2017" name="Nature">
        <title>The Apostasia genome and the evolution of orchids.</title>
        <authorList>
            <person name="Zhang G.Q."/>
            <person name="Liu K.W."/>
            <person name="Li Z."/>
            <person name="Lohaus R."/>
            <person name="Hsiao Y.Y."/>
            <person name="Niu S.C."/>
            <person name="Wang J.Y."/>
            <person name="Lin Y.C."/>
            <person name="Xu Q."/>
            <person name="Chen L.J."/>
            <person name="Yoshida K."/>
            <person name="Fujiwara S."/>
            <person name="Wang Z.W."/>
            <person name="Zhang Y.Q."/>
            <person name="Mitsuda N."/>
            <person name="Wang M."/>
            <person name="Liu G.H."/>
            <person name="Pecoraro L."/>
            <person name="Huang H.X."/>
            <person name="Xiao X.J."/>
            <person name="Lin M."/>
            <person name="Wu X.Y."/>
            <person name="Wu W.L."/>
            <person name="Chen Y.Y."/>
            <person name="Chang S.B."/>
            <person name="Sakamoto S."/>
            <person name="Ohme-Takagi M."/>
            <person name="Yagi M."/>
            <person name="Zeng S.J."/>
            <person name="Shen C.Y."/>
            <person name="Yeh C.M."/>
            <person name="Luo Y.B."/>
            <person name="Tsai W.C."/>
            <person name="Van de Peer Y."/>
            <person name="Liu Z.J."/>
        </authorList>
    </citation>
    <scope>NUCLEOTIDE SEQUENCE [LARGE SCALE GENOMIC DNA]</scope>
    <source>
        <strain evidence="3">cv. Shenzhen</strain>
        <tissue evidence="2">Stem</tissue>
    </source>
</reference>
<dbReference type="FunFam" id="3.30.70.270:FF:000003">
    <property type="entry name" value="Transposon Ty3-G Gag-Pol polyprotein"/>
    <property type="match status" value="1"/>
</dbReference>
<dbReference type="Pfam" id="PF00078">
    <property type="entry name" value="RVT_1"/>
    <property type="match status" value="1"/>
</dbReference>
<sequence length="308" mass="34795">MVDRTFGYEVMSFLDAFSGYHQIWKAKEDEEKIAFITDFGTYCYNVMPFGLKNACATYQRMIDAVFKDQRGRNLEAYVDDILVKSKTLEEHFNDLRETLDTLRRFNLKLNPAKCTFGAVSRKFLGYLVSARGIEANPDKISAILSMPSPKTAKEVQKLAGWINSLGRFISKVGDRCLSFFRCLRSNKGGQWTNECEAAFTGLMKYLTSVPILVARKEGAVLSLYLGVSDTTVLAVLVDDNRGVQHPIFYISHILLDTESRYPTLEKLALALLVMARKLRLYFQSHTIQIVTDQPLLKILHSGGFGKTA</sequence>
<dbReference type="InterPro" id="IPR051320">
    <property type="entry name" value="Viral_Replic_Matur_Polypro"/>
</dbReference>
<dbReference type="Gene3D" id="3.10.10.10">
    <property type="entry name" value="HIV Type 1 Reverse Transcriptase, subunit A, domain 1"/>
    <property type="match status" value="1"/>
</dbReference>
<dbReference type="EMBL" id="KZ451951">
    <property type="protein sequence ID" value="PKA58609.1"/>
    <property type="molecule type" value="Genomic_DNA"/>
</dbReference>
<dbReference type="Gene3D" id="3.30.70.270">
    <property type="match status" value="2"/>
</dbReference>
<dbReference type="PANTHER" id="PTHR33064:SF37">
    <property type="entry name" value="RIBONUCLEASE H"/>
    <property type="match status" value="1"/>
</dbReference>
<dbReference type="InterPro" id="IPR043128">
    <property type="entry name" value="Rev_trsase/Diguanyl_cyclase"/>
</dbReference>
<evidence type="ECO:0000313" key="2">
    <source>
        <dbReference type="EMBL" id="PKA58609.1"/>
    </source>
</evidence>
<feature type="domain" description="Reverse transcriptase" evidence="1">
    <location>
        <begin position="1"/>
        <end position="128"/>
    </location>
</feature>
<dbReference type="PANTHER" id="PTHR33064">
    <property type="entry name" value="POL PROTEIN"/>
    <property type="match status" value="1"/>
</dbReference>
<name>A0A2I0AST1_9ASPA</name>
<dbReference type="SUPFAM" id="SSF56672">
    <property type="entry name" value="DNA/RNA polymerases"/>
    <property type="match status" value="1"/>
</dbReference>
<gene>
    <name evidence="2" type="ORF">AXF42_Ash008896</name>
</gene>
<dbReference type="Proteomes" id="UP000236161">
    <property type="component" value="Unassembled WGS sequence"/>
</dbReference>